<evidence type="ECO:0000313" key="11">
    <source>
        <dbReference type="EMBL" id="SMB88399.1"/>
    </source>
</evidence>
<dbReference type="InterPro" id="IPR000182">
    <property type="entry name" value="GNAT_dom"/>
</dbReference>
<keyword evidence="4 9" id="KW-0819">tRNA processing</keyword>
<evidence type="ECO:0000256" key="3">
    <source>
        <dbReference type="ARBA" id="ARBA00022679"/>
    </source>
</evidence>
<name>A0A1W1V4S1_9PAST</name>
<dbReference type="PANTHER" id="PTHR10925">
    <property type="entry name" value="N-ACETYLTRANSFERASE 10"/>
    <property type="match status" value="1"/>
</dbReference>
<evidence type="ECO:0000256" key="6">
    <source>
        <dbReference type="ARBA" id="ARBA00022840"/>
    </source>
</evidence>
<comment type="function">
    <text evidence="9">Catalyzes the formation of N(4)-acetylcytidine (ac(4)C) at the wobble position of tRNA(Met), by using acetyl-CoA as an acetyl donor and ATP (or GTP).</text>
</comment>
<gene>
    <name evidence="9" type="primary">tmcA</name>
    <name evidence="11" type="ORF">SAMN05660772_01198</name>
</gene>
<dbReference type="InterPro" id="IPR033442">
    <property type="entry name" value="TmcA_tRNA_bind"/>
</dbReference>
<keyword evidence="2 9" id="KW-0820">tRNA-binding</keyword>
<comment type="caution">
    <text evidence="9">Lacks conserved residue(s) required for the propagation of feature annotation.</text>
</comment>
<feature type="binding site" evidence="9">
    <location>
        <position position="321"/>
    </location>
    <ligand>
        <name>ATP</name>
        <dbReference type="ChEBI" id="CHEBI:30616"/>
    </ligand>
</feature>
<feature type="binding site" evidence="9">
    <location>
        <position position="173"/>
    </location>
    <ligand>
        <name>ATP</name>
        <dbReference type="ChEBI" id="CHEBI:30616"/>
    </ligand>
</feature>
<dbReference type="STRING" id="1122938.SAMN05660772_01198"/>
<dbReference type="CDD" id="cd04301">
    <property type="entry name" value="NAT_SF"/>
    <property type="match status" value="1"/>
</dbReference>
<keyword evidence="5 9" id="KW-0547">Nucleotide-binding</keyword>
<dbReference type="InterPro" id="IPR027417">
    <property type="entry name" value="P-loop_NTPase"/>
</dbReference>
<dbReference type="Pfam" id="PF17176">
    <property type="entry name" value="tRNA_bind_3"/>
    <property type="match status" value="1"/>
</dbReference>
<dbReference type="Pfam" id="PF08351">
    <property type="entry name" value="TmcA_N"/>
    <property type="match status" value="1"/>
</dbReference>
<dbReference type="Pfam" id="PF13718">
    <property type="entry name" value="GNAT_acetyltr_2"/>
    <property type="match status" value="1"/>
</dbReference>
<dbReference type="InterPro" id="IPR013562">
    <property type="entry name" value="TmcA/NAT10_N"/>
</dbReference>
<dbReference type="Proteomes" id="UP000192408">
    <property type="component" value="Unassembled WGS sequence"/>
</dbReference>
<dbReference type="Gene3D" id="3.40.50.300">
    <property type="entry name" value="P-loop containing nucleotide triphosphate hydrolases"/>
    <property type="match status" value="1"/>
</dbReference>
<evidence type="ECO:0000256" key="5">
    <source>
        <dbReference type="ARBA" id="ARBA00022741"/>
    </source>
</evidence>
<keyword evidence="12" id="KW-1185">Reference proteome</keyword>
<keyword evidence="6 9" id="KW-0067">ATP-binding</keyword>
<dbReference type="InterPro" id="IPR032672">
    <property type="entry name" value="TmcA/NAT10/Kre33"/>
</dbReference>
<dbReference type="GO" id="GO:1990883">
    <property type="term" value="F:18S rRNA cytidine N-acetyltransferase activity"/>
    <property type="evidence" value="ECO:0007669"/>
    <property type="project" value="TreeGrafter"/>
</dbReference>
<reference evidence="12" key="1">
    <citation type="submission" date="2017-04" db="EMBL/GenBank/DDBJ databases">
        <authorList>
            <person name="Varghese N."/>
            <person name="Submissions S."/>
        </authorList>
    </citation>
    <scope>NUCLEOTIDE SEQUENCE [LARGE SCALE GENOMIC DNA]</scope>
    <source>
        <strain evidence="12">DSM 23072</strain>
    </source>
</reference>
<dbReference type="InterPro" id="IPR003593">
    <property type="entry name" value="AAA+_ATPase"/>
</dbReference>
<evidence type="ECO:0000256" key="7">
    <source>
        <dbReference type="ARBA" id="ARBA00022884"/>
    </source>
</evidence>
<dbReference type="GO" id="GO:0051392">
    <property type="term" value="F:tRNA cytidine N4-acetyltransferase activity"/>
    <property type="evidence" value="ECO:0007669"/>
    <property type="project" value="UniProtKB-UniRule"/>
</dbReference>
<dbReference type="InterPro" id="IPR024914">
    <property type="entry name" value="tRNA_acetyltr_TmcA"/>
</dbReference>
<evidence type="ECO:0000256" key="2">
    <source>
        <dbReference type="ARBA" id="ARBA00022555"/>
    </source>
</evidence>
<feature type="domain" description="N-acetyltransferase" evidence="10">
    <location>
        <begin position="386"/>
        <end position="536"/>
    </location>
</feature>
<keyword evidence="1 9" id="KW-0963">Cytoplasm</keyword>
<keyword evidence="3 9" id="KW-0808">Transferase</keyword>
<keyword evidence="7 9" id="KW-0694">RNA-binding</keyword>
<evidence type="ECO:0000313" key="12">
    <source>
        <dbReference type="Proteomes" id="UP000192408"/>
    </source>
</evidence>
<dbReference type="GO" id="GO:1904812">
    <property type="term" value="P:rRNA acetylation involved in maturation of SSU-rRNA"/>
    <property type="evidence" value="ECO:0007669"/>
    <property type="project" value="TreeGrafter"/>
</dbReference>
<dbReference type="InterPro" id="IPR016181">
    <property type="entry name" value="Acyl_CoA_acyltransferase"/>
</dbReference>
<dbReference type="EMBL" id="FWWV01000046">
    <property type="protein sequence ID" value="SMB88399.1"/>
    <property type="molecule type" value="Genomic_DNA"/>
</dbReference>
<dbReference type="GO" id="GO:0051391">
    <property type="term" value="P:tRNA acetylation"/>
    <property type="evidence" value="ECO:0007669"/>
    <property type="project" value="UniProtKB-UniRule"/>
</dbReference>
<dbReference type="PROSITE" id="PS51186">
    <property type="entry name" value="GNAT"/>
    <property type="match status" value="1"/>
</dbReference>
<dbReference type="Gene3D" id="3.40.630.30">
    <property type="match status" value="1"/>
</dbReference>
<keyword evidence="8 9" id="KW-0012">Acyltransferase</keyword>
<dbReference type="GO" id="GO:0005737">
    <property type="term" value="C:cytoplasm"/>
    <property type="evidence" value="ECO:0007669"/>
    <property type="project" value="UniProtKB-SubCell"/>
</dbReference>
<dbReference type="Gene3D" id="1.20.120.890">
    <property type="entry name" value="tRNA(Met) cytidine acetyltransferase, tail domain"/>
    <property type="match status" value="1"/>
</dbReference>
<dbReference type="GO" id="GO:0002101">
    <property type="term" value="P:tRNA wobble cytosine modification"/>
    <property type="evidence" value="ECO:0007669"/>
    <property type="project" value="UniProtKB-UniRule"/>
</dbReference>
<dbReference type="GO" id="GO:0005524">
    <property type="term" value="F:ATP binding"/>
    <property type="evidence" value="ECO:0007669"/>
    <property type="project" value="UniProtKB-UniRule"/>
</dbReference>
<dbReference type="PANTHER" id="PTHR10925:SF5">
    <property type="entry name" value="RNA CYTIDINE ACETYLTRANSFERASE"/>
    <property type="match status" value="1"/>
</dbReference>
<dbReference type="EC" id="2.3.1.193" evidence="9"/>
<organism evidence="11 12">
    <name type="scientific">Pasteurella testudinis DSM 23072</name>
    <dbReference type="NCBI Taxonomy" id="1122938"/>
    <lineage>
        <taxon>Bacteria</taxon>
        <taxon>Pseudomonadati</taxon>
        <taxon>Pseudomonadota</taxon>
        <taxon>Gammaproteobacteria</taxon>
        <taxon>Pasteurellales</taxon>
        <taxon>Pasteurellaceae</taxon>
        <taxon>Pasteurella</taxon>
    </lineage>
</organism>
<dbReference type="SMART" id="SM00382">
    <property type="entry name" value="AAA"/>
    <property type="match status" value="1"/>
</dbReference>
<evidence type="ECO:0000256" key="8">
    <source>
        <dbReference type="ARBA" id="ARBA00023315"/>
    </source>
</evidence>
<dbReference type="SUPFAM" id="SSF52540">
    <property type="entry name" value="P-loop containing nucleoside triphosphate hydrolases"/>
    <property type="match status" value="1"/>
</dbReference>
<comment type="subcellular location">
    <subcellularLocation>
        <location evidence="9">Cytoplasm</location>
    </subcellularLocation>
</comment>
<evidence type="ECO:0000259" key="10">
    <source>
        <dbReference type="PROSITE" id="PS51186"/>
    </source>
</evidence>
<dbReference type="InterPro" id="IPR007807">
    <property type="entry name" value="TcmA/NAT10_helicase"/>
</dbReference>
<dbReference type="RefSeq" id="WP_084257796.1">
    <property type="nucleotide sequence ID" value="NZ_FWWV01000046.1"/>
</dbReference>
<evidence type="ECO:0000256" key="1">
    <source>
        <dbReference type="ARBA" id="ARBA00022490"/>
    </source>
</evidence>
<sequence>MQNPFFRQALILSGDDVWLQQQLTAFFALNPHKSAVYCAAQPPEILPLNCSFYTFAHAKNLLGQEWDCAVYDCRQHGALNLDLAALAIVAATIKAGGVLLILLPEEWQTKVDFDSLRWNGAAQAMMPRHFYTWWQSAVEQHQIPIYRQTEINPPLPQISSELWQLPPTTLLQQQQVLRQILTAQAELYLLTANRGRGKSALAGMLADKLGEQSMVFLTAPNQSAVRTLYQHCRHKPHFIAPDDLIARLNDNPQRFTDSWLIIDEAAMIPLEMLATICRSFKHILLTTTIHGYEGTGRGFELKFKQLTDRTCQLLHLQQPLRYAEHDPLEGWIDDLLLLNNEMNTINNQIGNLTSAEIPQAELVADPQQIRRFYRLLALAHYRTSPLDLRRLLDAQGQRFWRLANEHGLAGAIWALQEGGIDEPALIDKIWRGERRPSGNLVAQALCFQADLPQACALRSLRISRIALLPHLQRQGFGKQLLQRLLDDCRLEMDFISVSFGYSDGLADFWQKCGFQLIHVSSGKEASSGCYSAMALYPLSSQGKQFCQQARRRFLRNFPLAAHPLFTTLQRQIEFSEIDWQLNADDLRQLYGFAHTNRTLAATYPALQRLMRAEPHFDWQALQAAAGSKKQCLRQWRRAVAQLIQDSAVFFS</sequence>
<dbReference type="SUPFAM" id="SSF55729">
    <property type="entry name" value="Acyl-CoA N-acyltransferases (Nat)"/>
    <property type="match status" value="1"/>
</dbReference>
<proteinExistence type="inferred from homology"/>
<dbReference type="Gene3D" id="3.40.50.11040">
    <property type="match status" value="1"/>
</dbReference>
<dbReference type="HAMAP" id="MF_01886">
    <property type="entry name" value="tRNA_acetyltr_TmcA"/>
    <property type="match status" value="1"/>
</dbReference>
<evidence type="ECO:0000256" key="4">
    <source>
        <dbReference type="ARBA" id="ARBA00022694"/>
    </source>
</evidence>
<dbReference type="AlphaFoldDB" id="A0A1W1V4S1"/>
<dbReference type="InterPro" id="IPR038321">
    <property type="entry name" value="TmcA_C_sf"/>
</dbReference>
<protein>
    <recommendedName>
        <fullName evidence="9">tRNA(Met) cytidine acetyltransferase TmcA</fullName>
        <ecNumber evidence="9">2.3.1.193</ecNumber>
    </recommendedName>
</protein>
<comment type="similarity">
    <text evidence="9">Belongs to the TmcA family.</text>
</comment>
<comment type="catalytic activity">
    <reaction evidence="9">
        <text>cytidine(34) in elongator tRNA(Met) + acetyl-CoA + ATP + H2O = N(4)-acetylcytidine(34) in elongator tRNA(Met) + ADP + phosphate + CoA + H(+)</text>
        <dbReference type="Rhea" id="RHEA:43788"/>
        <dbReference type="Rhea" id="RHEA-COMP:10693"/>
        <dbReference type="Rhea" id="RHEA-COMP:10694"/>
        <dbReference type="ChEBI" id="CHEBI:15377"/>
        <dbReference type="ChEBI" id="CHEBI:15378"/>
        <dbReference type="ChEBI" id="CHEBI:30616"/>
        <dbReference type="ChEBI" id="CHEBI:43474"/>
        <dbReference type="ChEBI" id="CHEBI:57287"/>
        <dbReference type="ChEBI" id="CHEBI:57288"/>
        <dbReference type="ChEBI" id="CHEBI:74900"/>
        <dbReference type="ChEBI" id="CHEBI:82748"/>
        <dbReference type="ChEBI" id="CHEBI:456216"/>
        <dbReference type="EC" id="2.3.1.193"/>
    </reaction>
</comment>
<accession>A0A1W1V4S1</accession>
<dbReference type="Pfam" id="PF05127">
    <property type="entry name" value="NAT10_TcmA_helicase"/>
    <property type="match status" value="1"/>
</dbReference>
<dbReference type="GO" id="GO:0000049">
    <property type="term" value="F:tRNA binding"/>
    <property type="evidence" value="ECO:0007669"/>
    <property type="project" value="UniProtKB-UniRule"/>
</dbReference>
<evidence type="ECO:0000256" key="9">
    <source>
        <dbReference type="HAMAP-Rule" id="MF_01886"/>
    </source>
</evidence>